<dbReference type="Pfam" id="PF01381">
    <property type="entry name" value="HTH_3"/>
    <property type="match status" value="1"/>
</dbReference>
<accession>A0AAJ5IQP1</accession>
<dbReference type="GO" id="GO:0003677">
    <property type="term" value="F:DNA binding"/>
    <property type="evidence" value="ECO:0007669"/>
    <property type="project" value="InterPro"/>
</dbReference>
<proteinExistence type="predicted"/>
<evidence type="ECO:0000259" key="1">
    <source>
        <dbReference type="PROSITE" id="PS50943"/>
    </source>
</evidence>
<dbReference type="Gene3D" id="1.10.260.40">
    <property type="entry name" value="lambda repressor-like DNA-binding domains"/>
    <property type="match status" value="1"/>
</dbReference>
<dbReference type="RefSeq" id="WP_256382119.1">
    <property type="nucleotide sequence ID" value="NZ_CP101700.1"/>
</dbReference>
<name>A0AAJ5IQP1_9PSED</name>
<evidence type="ECO:0000313" key="3">
    <source>
        <dbReference type="Proteomes" id="UP001058744"/>
    </source>
</evidence>
<dbReference type="Proteomes" id="UP001058744">
    <property type="component" value="Chromosome"/>
</dbReference>
<sequence>MLFKEAIAGALRGARAHQGMDYDDLADATHRTYVGMLEQARANPTLEKLNEIAATLQLDLLTIVSLVVAVKSDASPSAVLQRATSQIQEFEAAGGWDLVRSQFANGKLIKRPQGKPRQPQNADAIQALKAQGFDKKSVSEKLGIARSTVQKWWNV</sequence>
<dbReference type="SMART" id="SM00530">
    <property type="entry name" value="HTH_XRE"/>
    <property type="match status" value="1"/>
</dbReference>
<protein>
    <submittedName>
        <fullName evidence="2">Helix-turn-helix transcriptional regulator</fullName>
    </submittedName>
</protein>
<reference evidence="2" key="1">
    <citation type="submission" date="2022-07" db="EMBL/GenBank/DDBJ databases">
        <title>Complete genome of MD9.</title>
        <authorList>
            <person name="Cao G."/>
        </authorList>
    </citation>
    <scope>NUCLEOTIDE SEQUENCE</scope>
    <source>
        <strain evidence="2">MD9</strain>
    </source>
</reference>
<evidence type="ECO:0000313" key="2">
    <source>
        <dbReference type="EMBL" id="UUC21390.1"/>
    </source>
</evidence>
<dbReference type="InterPro" id="IPR010982">
    <property type="entry name" value="Lambda_DNA-bd_dom_sf"/>
</dbReference>
<dbReference type="InterPro" id="IPR001387">
    <property type="entry name" value="Cro/C1-type_HTH"/>
</dbReference>
<dbReference type="SUPFAM" id="SSF47413">
    <property type="entry name" value="lambda repressor-like DNA-binding domains"/>
    <property type="match status" value="1"/>
</dbReference>
<dbReference type="EMBL" id="CP101700">
    <property type="protein sequence ID" value="UUC21390.1"/>
    <property type="molecule type" value="Genomic_DNA"/>
</dbReference>
<gene>
    <name evidence="2" type="ORF">NOV18_13270</name>
</gene>
<dbReference type="AlphaFoldDB" id="A0AAJ5IQP1"/>
<organism evidence="2 3">
    <name type="scientific">Pseudomonas asiatica</name>
    <dbReference type="NCBI Taxonomy" id="2219225"/>
    <lineage>
        <taxon>Bacteria</taxon>
        <taxon>Pseudomonadati</taxon>
        <taxon>Pseudomonadota</taxon>
        <taxon>Gammaproteobacteria</taxon>
        <taxon>Pseudomonadales</taxon>
        <taxon>Pseudomonadaceae</taxon>
        <taxon>Pseudomonas</taxon>
    </lineage>
</organism>
<dbReference type="PROSITE" id="PS50943">
    <property type="entry name" value="HTH_CROC1"/>
    <property type="match status" value="1"/>
</dbReference>
<feature type="domain" description="HTH cro/C1-type" evidence="1">
    <location>
        <begin position="11"/>
        <end position="63"/>
    </location>
</feature>